<name>A0ABQ7MNW7_BRACM</name>
<evidence type="ECO:0000313" key="2">
    <source>
        <dbReference type="Proteomes" id="UP000823674"/>
    </source>
</evidence>
<dbReference type="Proteomes" id="UP000823674">
    <property type="component" value="Chromosome A04"/>
</dbReference>
<proteinExistence type="predicted"/>
<reference evidence="1 2" key="1">
    <citation type="submission" date="2021-03" db="EMBL/GenBank/DDBJ databases">
        <authorList>
            <person name="King G.J."/>
            <person name="Bancroft I."/>
            <person name="Baten A."/>
            <person name="Bloomfield J."/>
            <person name="Borpatragohain P."/>
            <person name="He Z."/>
            <person name="Irish N."/>
            <person name="Irwin J."/>
            <person name="Liu K."/>
            <person name="Mauleon R.P."/>
            <person name="Moore J."/>
            <person name="Morris R."/>
            <person name="Ostergaard L."/>
            <person name="Wang B."/>
            <person name="Wells R."/>
        </authorList>
    </citation>
    <scope>NUCLEOTIDE SEQUENCE [LARGE SCALE GENOMIC DNA]</scope>
    <source>
        <strain evidence="1">R-o-18</strain>
        <tissue evidence="1">Leaf</tissue>
    </source>
</reference>
<keyword evidence="2" id="KW-1185">Reference proteome</keyword>
<comment type="caution">
    <text evidence="1">The sequence shown here is derived from an EMBL/GenBank/DDBJ whole genome shotgun (WGS) entry which is preliminary data.</text>
</comment>
<dbReference type="EMBL" id="JADBGQ010000004">
    <property type="protein sequence ID" value="KAG5400205.1"/>
    <property type="molecule type" value="Genomic_DNA"/>
</dbReference>
<organism evidence="1 2">
    <name type="scientific">Brassica rapa subsp. trilocularis</name>
    <dbReference type="NCBI Taxonomy" id="1813537"/>
    <lineage>
        <taxon>Eukaryota</taxon>
        <taxon>Viridiplantae</taxon>
        <taxon>Streptophyta</taxon>
        <taxon>Embryophyta</taxon>
        <taxon>Tracheophyta</taxon>
        <taxon>Spermatophyta</taxon>
        <taxon>Magnoliopsida</taxon>
        <taxon>eudicotyledons</taxon>
        <taxon>Gunneridae</taxon>
        <taxon>Pentapetalae</taxon>
        <taxon>rosids</taxon>
        <taxon>malvids</taxon>
        <taxon>Brassicales</taxon>
        <taxon>Brassicaceae</taxon>
        <taxon>Brassiceae</taxon>
        <taxon>Brassica</taxon>
    </lineage>
</organism>
<accession>A0ABQ7MNW7</accession>
<evidence type="ECO:0000313" key="1">
    <source>
        <dbReference type="EMBL" id="KAG5400205.1"/>
    </source>
</evidence>
<evidence type="ECO:0008006" key="3">
    <source>
        <dbReference type="Google" id="ProtNLM"/>
    </source>
</evidence>
<protein>
    <recommendedName>
        <fullName evidence="3">Copine C-terminal domain-containing protein</fullName>
    </recommendedName>
</protein>
<gene>
    <name evidence="1" type="primary">A04p014340.1_BraROA</name>
    <name evidence="1" type="ORF">IGI04_014812</name>
</gene>
<sequence length="68" mass="7567">MINEAPVTHWTCVNLNFSTLRLELAKTFCQELIGKCSKAANLQIFIVILLDTTGKIKKICETELGIVS</sequence>